<dbReference type="Proteomes" id="UP000827872">
    <property type="component" value="Linkage Group LG03"/>
</dbReference>
<evidence type="ECO:0000313" key="1">
    <source>
        <dbReference type="EMBL" id="KAH7993254.1"/>
    </source>
</evidence>
<dbReference type="EMBL" id="CM037616">
    <property type="protein sequence ID" value="KAH7993254.1"/>
    <property type="molecule type" value="Genomic_DNA"/>
</dbReference>
<organism evidence="1 2">
    <name type="scientific">Sphaerodactylus townsendi</name>
    <dbReference type="NCBI Taxonomy" id="933632"/>
    <lineage>
        <taxon>Eukaryota</taxon>
        <taxon>Metazoa</taxon>
        <taxon>Chordata</taxon>
        <taxon>Craniata</taxon>
        <taxon>Vertebrata</taxon>
        <taxon>Euteleostomi</taxon>
        <taxon>Lepidosauria</taxon>
        <taxon>Squamata</taxon>
        <taxon>Bifurcata</taxon>
        <taxon>Gekkota</taxon>
        <taxon>Sphaerodactylidae</taxon>
        <taxon>Sphaerodactylus</taxon>
    </lineage>
</organism>
<proteinExistence type="predicted"/>
<gene>
    <name evidence="1" type="primary">RGS9_1</name>
    <name evidence="1" type="ORF">K3G42_030131</name>
</gene>
<accession>A0ACB8EKU2</accession>
<name>A0ACB8EKU2_9SAUR</name>
<keyword evidence="2" id="KW-1185">Reference proteome</keyword>
<reference evidence="1" key="1">
    <citation type="submission" date="2021-08" db="EMBL/GenBank/DDBJ databases">
        <title>The first chromosome-level gecko genome reveals the dynamic sex chromosomes of Neotropical dwarf geckos (Sphaerodactylidae: Sphaerodactylus).</title>
        <authorList>
            <person name="Pinto B.J."/>
            <person name="Keating S.E."/>
            <person name="Gamble T."/>
        </authorList>
    </citation>
    <scope>NUCLEOTIDE SEQUENCE</scope>
    <source>
        <strain evidence="1">TG3544</strain>
    </source>
</reference>
<comment type="caution">
    <text evidence="1">The sequence shown here is derived from an EMBL/GenBank/DDBJ whole genome shotgun (WGS) entry which is preliminary data.</text>
</comment>
<protein>
    <submittedName>
        <fullName evidence="1">Regulator of G-protein signaling 9</fullName>
    </submittedName>
</protein>
<evidence type="ECO:0000313" key="2">
    <source>
        <dbReference type="Proteomes" id="UP000827872"/>
    </source>
</evidence>
<sequence length="289" mass="33544">MQAKEKQKKTIDVYRKEIIYYQQALMKTTVKCSVSLGGIVKYCEQFCSSDPIISGCLPSNPWITDNVDFWELNAKMVEVPTKKRVERWALNFAELMRDPKGRKSFRQFLQKEFSGENMAFLEACEDLKYGDQSKVKDKAQAIYTTFLAPGARRWINIDGTTMGITVKGLRHPHRYVLDAAQTHIYMLMKKDSYGRYLKSPVYKEILSKAIEPQPSDKKRQNFWNVSTPASCLLVWLMFSSNLFGRKQLRSSLSPVILRQLEEEERLKEAALYVDITQVLSKLDRRQQAQ</sequence>